<dbReference type="PANTHER" id="PTHR34348:SF1">
    <property type="entry name" value="SURFEIT LOCUS PROTEIN 2"/>
    <property type="match status" value="1"/>
</dbReference>
<gene>
    <name evidence="2" type="ORF">scyTo_0021618</name>
</gene>
<feature type="region of interest" description="Disordered" evidence="1">
    <location>
        <begin position="52"/>
        <end position="162"/>
    </location>
</feature>
<evidence type="ECO:0000313" key="3">
    <source>
        <dbReference type="Proteomes" id="UP000288216"/>
    </source>
</evidence>
<dbReference type="InterPro" id="IPR008833">
    <property type="entry name" value="Surf2"/>
</dbReference>
<name>A0A401QAS1_SCYTO</name>
<dbReference type="Pfam" id="PF05477">
    <property type="entry name" value="SURF2"/>
    <property type="match status" value="1"/>
</dbReference>
<evidence type="ECO:0000313" key="2">
    <source>
        <dbReference type="EMBL" id="GCB82462.1"/>
    </source>
</evidence>
<feature type="compositionally biased region" description="Basic and acidic residues" evidence="1">
    <location>
        <begin position="99"/>
        <end position="125"/>
    </location>
</feature>
<dbReference type="STRING" id="75743.A0A401QAS1"/>
<sequence length="162" mass="18171">MLACVSESWVRTVGCSVALVLCPSNTVSFDPDPVNECSALGVPFVPACLSQKKRTGKSDSKEHSHNQKSFWKPDEGDDGSESDNSEDSMSDLYPAKLFNRNDDKGAELLLKKEDNPSEKMEVETLRKRKKTEPHPFTKKKLKEWALQRPNNRGMSQKVGDRS</sequence>
<keyword evidence="3" id="KW-1185">Reference proteome</keyword>
<evidence type="ECO:0000256" key="1">
    <source>
        <dbReference type="SAM" id="MobiDB-lite"/>
    </source>
</evidence>
<proteinExistence type="predicted"/>
<reference evidence="2 3" key="1">
    <citation type="journal article" date="2018" name="Nat. Ecol. Evol.">
        <title>Shark genomes provide insights into elasmobranch evolution and the origin of vertebrates.</title>
        <authorList>
            <person name="Hara Y"/>
            <person name="Yamaguchi K"/>
            <person name="Onimaru K"/>
            <person name="Kadota M"/>
            <person name="Koyanagi M"/>
            <person name="Keeley SD"/>
            <person name="Tatsumi K"/>
            <person name="Tanaka K"/>
            <person name="Motone F"/>
            <person name="Kageyama Y"/>
            <person name="Nozu R"/>
            <person name="Adachi N"/>
            <person name="Nishimura O"/>
            <person name="Nakagawa R"/>
            <person name="Tanegashima C"/>
            <person name="Kiyatake I"/>
            <person name="Matsumoto R"/>
            <person name="Murakumo K"/>
            <person name="Nishida K"/>
            <person name="Terakita A"/>
            <person name="Kuratani S"/>
            <person name="Sato K"/>
            <person name="Hyodo S Kuraku.S."/>
        </authorList>
    </citation>
    <scope>NUCLEOTIDE SEQUENCE [LARGE SCALE GENOMIC DNA]</scope>
</reference>
<dbReference type="OrthoDB" id="127285at2759"/>
<dbReference type="Proteomes" id="UP000288216">
    <property type="component" value="Unassembled WGS sequence"/>
</dbReference>
<feature type="compositionally biased region" description="Basic residues" evidence="1">
    <location>
        <begin position="126"/>
        <end position="141"/>
    </location>
</feature>
<feature type="compositionally biased region" description="Acidic residues" evidence="1">
    <location>
        <begin position="75"/>
        <end position="89"/>
    </location>
</feature>
<accession>A0A401QAS1</accession>
<feature type="compositionally biased region" description="Basic and acidic residues" evidence="1">
    <location>
        <begin position="56"/>
        <end position="65"/>
    </location>
</feature>
<dbReference type="EMBL" id="BFAA01019478">
    <property type="protein sequence ID" value="GCB82462.1"/>
    <property type="molecule type" value="Genomic_DNA"/>
</dbReference>
<organism evidence="2 3">
    <name type="scientific">Scyliorhinus torazame</name>
    <name type="common">Cloudy catshark</name>
    <name type="synonym">Catulus torazame</name>
    <dbReference type="NCBI Taxonomy" id="75743"/>
    <lineage>
        <taxon>Eukaryota</taxon>
        <taxon>Metazoa</taxon>
        <taxon>Chordata</taxon>
        <taxon>Craniata</taxon>
        <taxon>Vertebrata</taxon>
        <taxon>Chondrichthyes</taxon>
        <taxon>Elasmobranchii</taxon>
        <taxon>Galeomorphii</taxon>
        <taxon>Galeoidea</taxon>
        <taxon>Carcharhiniformes</taxon>
        <taxon>Scyliorhinidae</taxon>
        <taxon>Scyliorhinus</taxon>
    </lineage>
</organism>
<dbReference type="PANTHER" id="PTHR34348">
    <property type="entry name" value="SURFEIT LOCUS PROTEIN 2"/>
    <property type="match status" value="1"/>
</dbReference>
<comment type="caution">
    <text evidence="2">The sequence shown here is derived from an EMBL/GenBank/DDBJ whole genome shotgun (WGS) entry which is preliminary data.</text>
</comment>
<dbReference type="AlphaFoldDB" id="A0A401QAS1"/>
<dbReference type="OMA" id="CKLTIRH"/>
<protein>
    <submittedName>
        <fullName evidence="2">Uncharacterized protein</fullName>
    </submittedName>
</protein>